<dbReference type="EMBL" id="MLJW01000050">
    <property type="protein sequence ID" value="OIR05364.1"/>
    <property type="molecule type" value="Genomic_DNA"/>
</dbReference>
<proteinExistence type="predicted"/>
<feature type="compositionally biased region" description="Polar residues" evidence="1">
    <location>
        <begin position="714"/>
        <end position="723"/>
    </location>
</feature>
<organism evidence="2">
    <name type="scientific">mine drainage metagenome</name>
    <dbReference type="NCBI Taxonomy" id="410659"/>
    <lineage>
        <taxon>unclassified sequences</taxon>
        <taxon>metagenomes</taxon>
        <taxon>ecological metagenomes</taxon>
    </lineage>
</organism>
<gene>
    <name evidence="2" type="ORF">GALL_124150</name>
</gene>
<feature type="compositionally biased region" description="Gly residues" evidence="1">
    <location>
        <begin position="731"/>
        <end position="747"/>
    </location>
</feature>
<accession>A0A1J5SUT9</accession>
<protein>
    <recommendedName>
        <fullName evidence="3">Carbohydrate-binding family V/XII</fullName>
    </recommendedName>
</protein>
<comment type="caution">
    <text evidence="2">The sequence shown here is derived from an EMBL/GenBank/DDBJ whole genome shotgun (WGS) entry which is preliminary data.</text>
</comment>
<feature type="region of interest" description="Disordered" evidence="1">
    <location>
        <begin position="714"/>
        <end position="747"/>
    </location>
</feature>
<evidence type="ECO:0000313" key="2">
    <source>
        <dbReference type="EMBL" id="OIR05364.1"/>
    </source>
</evidence>
<evidence type="ECO:0008006" key="3">
    <source>
        <dbReference type="Google" id="ProtNLM"/>
    </source>
</evidence>
<evidence type="ECO:0000256" key="1">
    <source>
        <dbReference type="SAM" id="MobiDB-lite"/>
    </source>
</evidence>
<name>A0A1J5SUT9_9ZZZZ</name>
<sequence>MVMKTLQIILSFIFTTSLFANKINAQEDWPKVISASDGSVIKIYHPQPESFNGDVLKLRSAISVTEQGKSDPVFGTFWSINTVETDRDNRNVSIVSVQVPNLKFGSDMNDDRITFLRSALETEIPGLHIILPMDELESMLQSNTEEKKLSKNLNTTPPKIISTNKPSTLVLIDGMPKLKYNSDWGVDVVVNSPFTIVKNNNGSFYLYGGKHWYSAASATGPYTSVNDVPANLNKIQTAVDNANNNDPGFSKNDATTNTNAVTDIIVSTEPAELVQTNGEANLSPIEGTNLLYVTNTENDIFIDQSSQQYYVLLSGRWYKAPNLNGPWQYTASNNLPADFAKIPEGSPKDNVLASVAGTQAAKEAIMDAQIPQTAKVDRNKAAATVTYDGNPRFENIQGTSMQYGVNTQSSVIRYRNKYYVVENGVWFESYNPTGPWVVATERPEEVDIIPPSSPVYNVKYVYIYDVTPNWVYMGYTPGYLNTYIFGPTVVYGTGFYYSPWYGNYYYPRPCTWGFRMHYNPWVGWSMGFGYNYGWFNFGFGMNLWSGWGGGWWGPYAYHPPYRWYGAGYRNYGYYGNRGFAMGNSVRNNIRINNYSTNIYTRRTDVVTRNNIIINNRSNSVINNRNIINRPGNSTAVMPRMQNGSATTDQIRNRGSIITTDRQGNVFQRNPNGVIQERQGTTWRPINNNGVIQNLNQQQQQHDRGQQRFQNFQMQRGTPSTPQMSRPNSGGYRSGGNNSGGNRSGRRN</sequence>
<dbReference type="AlphaFoldDB" id="A0A1J5SUT9"/>
<reference evidence="2" key="1">
    <citation type="submission" date="2016-10" db="EMBL/GenBank/DDBJ databases">
        <title>Sequence of Gallionella enrichment culture.</title>
        <authorList>
            <person name="Poehlein A."/>
            <person name="Muehling M."/>
            <person name="Daniel R."/>
        </authorList>
    </citation>
    <scope>NUCLEOTIDE SEQUENCE</scope>
</reference>